<dbReference type="AlphaFoldDB" id="A0AAW9TDX3"/>
<proteinExistence type="predicted"/>
<organism evidence="1 2">
    <name type="scientific">Segatella copri</name>
    <dbReference type="NCBI Taxonomy" id="165179"/>
    <lineage>
        <taxon>Bacteria</taxon>
        <taxon>Pseudomonadati</taxon>
        <taxon>Bacteroidota</taxon>
        <taxon>Bacteroidia</taxon>
        <taxon>Bacteroidales</taxon>
        <taxon>Prevotellaceae</taxon>
        <taxon>Segatella</taxon>
    </lineage>
</organism>
<evidence type="ECO:0000313" key="2">
    <source>
        <dbReference type="Proteomes" id="UP000420707"/>
    </source>
</evidence>
<sequence length="290" mass="33329">MVKRLFCSFICMLFSISSYPQKIKTVDGEYTYVVPESVDLEKAKNIALERVKIQLIADEFGTVVSQSNSTLVKNENGKSNIDFMSIGGSEVKGEWIETIGNPIFKTEINGEQLVVKVWIKGKIREIVSSHIDFDFHILRNGTDDKFDDDTFYGGDDLFLSFMSPLSGYIAVYLIDNDGNAFCLLPYQNQEEGNVYVKANERYVFFSAKWASPDLRQYVDEYTMTCTHTQELNQIYIIFSSNSFVKALDSKKQENLPRELPNKEFQRWLSQKRVKDPAMVFKAKNLTIIKK</sequence>
<evidence type="ECO:0000313" key="1">
    <source>
        <dbReference type="EMBL" id="MQN32526.1"/>
    </source>
</evidence>
<accession>A0AAW9TDX3</accession>
<dbReference type="EMBL" id="VZCR01000072">
    <property type="protein sequence ID" value="MQN32526.1"/>
    <property type="molecule type" value="Genomic_DNA"/>
</dbReference>
<protein>
    <submittedName>
        <fullName evidence="1">DUF4384 domain-containing protein</fullName>
    </submittedName>
</protein>
<dbReference type="Proteomes" id="UP000420707">
    <property type="component" value="Unassembled WGS sequence"/>
</dbReference>
<reference evidence="2" key="1">
    <citation type="submission" date="2019-09" db="EMBL/GenBank/DDBJ databases">
        <title>Distinct polysaccharide growth profiles of human intestinal Prevotella copri isolates.</title>
        <authorList>
            <person name="Fehlner-Peach H."/>
            <person name="Magnabosco C."/>
            <person name="Raghavan V."/>
            <person name="Scher J.U."/>
            <person name="Tett A."/>
            <person name="Cox L.M."/>
            <person name="Gottsegen C."/>
            <person name="Watters A."/>
            <person name="Wiltshire- Gordon J.D."/>
            <person name="Segata N."/>
            <person name="Bonneau R."/>
            <person name="Littman D.R."/>
        </authorList>
    </citation>
    <scope>NUCLEOTIDE SEQUENCE [LARGE SCALE GENOMIC DNA]</scope>
    <source>
        <strain evidence="2">iAP146</strain>
    </source>
</reference>
<gene>
    <name evidence="1" type="ORF">F7D90_11330</name>
</gene>
<comment type="caution">
    <text evidence="1">The sequence shown here is derived from an EMBL/GenBank/DDBJ whole genome shotgun (WGS) entry which is preliminary data.</text>
</comment>
<name>A0AAW9TDX3_9BACT</name>